<dbReference type="SUPFAM" id="SSF64167">
    <property type="entry name" value="SurE-like"/>
    <property type="match status" value="1"/>
</dbReference>
<dbReference type="GO" id="GO:0004309">
    <property type="term" value="F:exopolyphosphatase activity"/>
    <property type="evidence" value="ECO:0007669"/>
    <property type="project" value="TreeGrafter"/>
</dbReference>
<dbReference type="PANTHER" id="PTHR30457">
    <property type="entry name" value="5'-NUCLEOTIDASE SURE"/>
    <property type="match status" value="1"/>
</dbReference>
<dbReference type="Gene3D" id="3.40.1210.10">
    <property type="entry name" value="Survival protein SurE-like phosphatase/nucleotidase"/>
    <property type="match status" value="1"/>
</dbReference>
<feature type="domain" description="Survival protein SurE-like phosphatase/nucleotidase" evidence="6">
    <location>
        <begin position="7"/>
        <end position="186"/>
    </location>
</feature>
<evidence type="ECO:0000313" key="7">
    <source>
        <dbReference type="EMBL" id="KKM21415.1"/>
    </source>
</evidence>
<evidence type="ECO:0000259" key="6">
    <source>
        <dbReference type="Pfam" id="PF01975"/>
    </source>
</evidence>
<keyword evidence="2" id="KW-0963">Cytoplasm</keyword>
<dbReference type="InterPro" id="IPR002828">
    <property type="entry name" value="SurE-like_Pase/nucleotidase"/>
</dbReference>
<dbReference type="HAMAP" id="MF_00060">
    <property type="entry name" value="SurE"/>
    <property type="match status" value="1"/>
</dbReference>
<keyword evidence="3" id="KW-0479">Metal-binding</keyword>
<evidence type="ECO:0000256" key="5">
    <source>
        <dbReference type="ARBA" id="ARBA00022801"/>
    </source>
</evidence>
<dbReference type="GO" id="GO:0008253">
    <property type="term" value="F:5'-nucleotidase activity"/>
    <property type="evidence" value="ECO:0007669"/>
    <property type="project" value="TreeGrafter"/>
</dbReference>
<dbReference type="NCBIfam" id="TIGR00087">
    <property type="entry name" value="surE"/>
    <property type="match status" value="1"/>
</dbReference>
<evidence type="ECO:0000256" key="2">
    <source>
        <dbReference type="ARBA" id="ARBA00022490"/>
    </source>
</evidence>
<dbReference type="GO" id="GO:0008254">
    <property type="term" value="F:3'-nucleotidase activity"/>
    <property type="evidence" value="ECO:0007669"/>
    <property type="project" value="TreeGrafter"/>
</dbReference>
<evidence type="ECO:0000256" key="4">
    <source>
        <dbReference type="ARBA" id="ARBA00022741"/>
    </source>
</evidence>
<dbReference type="InterPro" id="IPR030048">
    <property type="entry name" value="SurE"/>
</dbReference>
<comment type="caution">
    <text evidence="7">The sequence shown here is derived from an EMBL/GenBank/DDBJ whole genome shotgun (WGS) entry which is preliminary data.</text>
</comment>
<dbReference type="AlphaFoldDB" id="A0A0F9L0R1"/>
<dbReference type="GO" id="GO:0000166">
    <property type="term" value="F:nucleotide binding"/>
    <property type="evidence" value="ECO:0007669"/>
    <property type="project" value="UniProtKB-KW"/>
</dbReference>
<dbReference type="InterPro" id="IPR036523">
    <property type="entry name" value="SurE-like_sf"/>
</dbReference>
<keyword evidence="4" id="KW-0547">Nucleotide-binding</keyword>
<evidence type="ECO:0000256" key="3">
    <source>
        <dbReference type="ARBA" id="ARBA00022723"/>
    </source>
</evidence>
<protein>
    <recommendedName>
        <fullName evidence="6">Survival protein SurE-like phosphatase/nucleotidase domain-containing protein</fullName>
    </recommendedName>
</protein>
<proteinExistence type="inferred from homology"/>
<dbReference type="PANTHER" id="PTHR30457:SF12">
    <property type="entry name" value="5'_3'-NUCLEOTIDASE SURE"/>
    <property type="match status" value="1"/>
</dbReference>
<comment type="similarity">
    <text evidence="1">Belongs to the SurE nucleotidase family.</text>
</comment>
<sequence>MDKKSNILLTNDDGFNAEGLKKIYEILQDQYQITIVAPAQEQSGSGLSITFKDPIRYHEVTWENGIHAWGVYGTPADCVNLAFKVILDSKPVLVISGINNGSNAGRSVLYSGTLGAAIESVMQGVPSIAFSYADSKHSDHYDTYISLIVDYFIKNLPPKGTCINVNIPSSPIKGCRMTQQGKGLWTDDLKIESHVEKGFVANLINGRFIHINEDSESDVVLLSKGYITATPIDIFDLTNFEHISKHQKKFEEILI</sequence>
<organism evidence="7">
    <name type="scientific">marine sediment metagenome</name>
    <dbReference type="NCBI Taxonomy" id="412755"/>
    <lineage>
        <taxon>unclassified sequences</taxon>
        <taxon>metagenomes</taxon>
        <taxon>ecological metagenomes</taxon>
    </lineage>
</organism>
<evidence type="ECO:0000256" key="1">
    <source>
        <dbReference type="ARBA" id="ARBA00011062"/>
    </source>
</evidence>
<dbReference type="Pfam" id="PF01975">
    <property type="entry name" value="SurE"/>
    <property type="match status" value="1"/>
</dbReference>
<dbReference type="EMBL" id="LAZR01013556">
    <property type="protein sequence ID" value="KKM21415.1"/>
    <property type="molecule type" value="Genomic_DNA"/>
</dbReference>
<reference evidence="7" key="1">
    <citation type="journal article" date="2015" name="Nature">
        <title>Complex archaea that bridge the gap between prokaryotes and eukaryotes.</title>
        <authorList>
            <person name="Spang A."/>
            <person name="Saw J.H."/>
            <person name="Jorgensen S.L."/>
            <person name="Zaremba-Niedzwiedzka K."/>
            <person name="Martijn J."/>
            <person name="Lind A.E."/>
            <person name="van Eijk R."/>
            <person name="Schleper C."/>
            <person name="Guy L."/>
            <person name="Ettema T.J."/>
        </authorList>
    </citation>
    <scope>NUCLEOTIDE SEQUENCE</scope>
</reference>
<name>A0A0F9L0R1_9ZZZZ</name>
<gene>
    <name evidence="7" type="ORF">LCGC14_1635640</name>
</gene>
<accession>A0A0F9L0R1</accession>
<dbReference type="GO" id="GO:0046872">
    <property type="term" value="F:metal ion binding"/>
    <property type="evidence" value="ECO:0007669"/>
    <property type="project" value="UniProtKB-KW"/>
</dbReference>
<keyword evidence="5" id="KW-0378">Hydrolase</keyword>